<dbReference type="AlphaFoldDB" id="A0A385ABP8"/>
<dbReference type="GO" id="GO:0004519">
    <property type="term" value="F:endonuclease activity"/>
    <property type="evidence" value="ECO:0007669"/>
    <property type="project" value="UniProtKB-KW"/>
</dbReference>
<dbReference type="InterPro" id="IPR036691">
    <property type="entry name" value="Endo/exonu/phosph_ase_sf"/>
</dbReference>
<reference evidence="1 2" key="1">
    <citation type="submission" date="2018-07" db="EMBL/GenBank/DDBJ databases">
        <title>Lactobacillus curvatus genome sequence.</title>
        <authorList>
            <person name="Prechtl R."/>
        </authorList>
    </citation>
    <scope>NUCLEOTIDE SEQUENCE [LARGE SCALE GENOMIC DNA]</scope>
    <source>
        <strain evidence="1 2">TMW 1.1928</strain>
    </source>
</reference>
<dbReference type="Proteomes" id="UP000257607">
    <property type="component" value="Chromosome"/>
</dbReference>
<dbReference type="SUPFAM" id="SSF56219">
    <property type="entry name" value="DNase I-like"/>
    <property type="match status" value="1"/>
</dbReference>
<proteinExistence type="predicted"/>
<dbReference type="GO" id="GO:0004527">
    <property type="term" value="F:exonuclease activity"/>
    <property type="evidence" value="ECO:0007669"/>
    <property type="project" value="UniProtKB-KW"/>
</dbReference>
<sequence>MKKLKVIGWNINQRSGYNSLGTVPHLVISEIQKKKADLIVLTEYVKQSDHLEFTQSLKELGYAVFYNANLNRKTNEVLIAIKKNLISDKNTVQVVNEITSPIETPNFLQVSFQVNNEIINIIGTRIRIGFTFPVTDQSLIDDAKERNEQVISLVSYIKDLDGQTFVVGDFNNYYYNDESSITSWKDDKRWLQNYHSYPLIVKQMLEYGFKPYTPQGRRCFSWEQKRIPQSNPKRFIKNDHIFSNGAVLNESYYWGFVETDGYVFNRAGYPDHAMITAEIKI</sequence>
<keyword evidence="1" id="KW-0255">Endonuclease</keyword>
<accession>A0A385ABP8</accession>
<keyword evidence="1" id="KW-0540">Nuclease</keyword>
<dbReference type="RefSeq" id="WP_116843389.1">
    <property type="nucleotide sequence ID" value="NZ_CP031003.1"/>
</dbReference>
<dbReference type="EMBL" id="CP031003">
    <property type="protein sequence ID" value="AXN35080.1"/>
    <property type="molecule type" value="Genomic_DNA"/>
</dbReference>
<keyword evidence="1" id="KW-0269">Exonuclease</keyword>
<dbReference type="Gene3D" id="3.60.10.10">
    <property type="entry name" value="Endonuclease/exonuclease/phosphatase"/>
    <property type="match status" value="1"/>
</dbReference>
<gene>
    <name evidence="1" type="ORF">DT351_01310</name>
</gene>
<evidence type="ECO:0000313" key="1">
    <source>
        <dbReference type="EMBL" id="AXN35080.1"/>
    </source>
</evidence>
<organism evidence="1 2">
    <name type="scientific">Latilactobacillus curvatus</name>
    <name type="common">Lactobacillus curvatus</name>
    <dbReference type="NCBI Taxonomy" id="28038"/>
    <lineage>
        <taxon>Bacteria</taxon>
        <taxon>Bacillati</taxon>
        <taxon>Bacillota</taxon>
        <taxon>Bacilli</taxon>
        <taxon>Lactobacillales</taxon>
        <taxon>Lactobacillaceae</taxon>
        <taxon>Latilactobacillus</taxon>
    </lineage>
</organism>
<keyword evidence="1" id="KW-0378">Hydrolase</keyword>
<evidence type="ECO:0000313" key="2">
    <source>
        <dbReference type="Proteomes" id="UP000257607"/>
    </source>
</evidence>
<protein>
    <submittedName>
        <fullName evidence="1">Endonuclease/exonuclease/phosphatase family protein</fullName>
    </submittedName>
</protein>
<name>A0A385ABP8_LATCU</name>